<evidence type="ECO:0000259" key="4">
    <source>
        <dbReference type="Pfam" id="PF13403"/>
    </source>
</evidence>
<dbReference type="Pfam" id="PF11765">
    <property type="entry name" value="Hyphal_reg_CWP"/>
    <property type="match status" value="1"/>
</dbReference>
<comment type="caution">
    <text evidence="5">The sequence shown here is derived from an EMBL/GenBank/DDBJ whole genome shotgun (WGS) entry which is preliminary data.</text>
</comment>
<name>A0A511B2P9_9PROT</name>
<evidence type="ECO:0000259" key="3">
    <source>
        <dbReference type="Pfam" id="PF11765"/>
    </source>
</evidence>
<protein>
    <recommendedName>
        <fullName evidence="7">Hedgehog/Intein (Hint) domain-containing protein</fullName>
    </recommendedName>
</protein>
<reference evidence="5 6" key="1">
    <citation type="submission" date="2019-07" db="EMBL/GenBank/DDBJ databases">
        <title>Whole genome shotgun sequence of Gluconobacter wancherniae NBRC 103581.</title>
        <authorList>
            <person name="Hosoyama A."/>
            <person name="Uohara A."/>
            <person name="Ohji S."/>
            <person name="Ichikawa N."/>
        </authorList>
    </citation>
    <scope>NUCLEOTIDE SEQUENCE [LARGE SCALE GENOMIC DNA]</scope>
    <source>
        <strain evidence="5 6">NBRC 103581</strain>
    </source>
</reference>
<keyword evidence="2" id="KW-0325">Glycoprotein</keyword>
<dbReference type="InterPro" id="IPR036844">
    <property type="entry name" value="Hint_dom_sf"/>
</dbReference>
<feature type="domain" description="Hyphally-regulated cell wall protein N-terminal" evidence="3">
    <location>
        <begin position="95"/>
        <end position="370"/>
    </location>
</feature>
<dbReference type="Proteomes" id="UP000321230">
    <property type="component" value="Unassembled WGS sequence"/>
</dbReference>
<evidence type="ECO:0000256" key="1">
    <source>
        <dbReference type="ARBA" id="ARBA00022729"/>
    </source>
</evidence>
<dbReference type="AlphaFoldDB" id="A0A511B2P9"/>
<dbReference type="OrthoDB" id="7284755at2"/>
<evidence type="ECO:0000313" key="6">
    <source>
        <dbReference type="Proteomes" id="UP000321230"/>
    </source>
</evidence>
<keyword evidence="1" id="KW-0732">Signal</keyword>
<proteinExistence type="predicted"/>
<sequence length="719" mass="75825">MSDTFQNGGTNSTTQTYTASVTVNPSSSNTLTNTKSGQLLFTPPAANTVYIYGNLTNAGIISYIPSTVGSGNTFYLGSGSSNTLNNTGSITYNQSNTTSESSVYLQYGTINNSSSGSITLESAGASTISAPYVVNLTNEGNIRVLDTSGSGMTSNWGNGSGTFNNTGSFSVDDSAGSSGSTTNLNFKQIANSGSVSFSVPAASTIITQVGSGGFANTGNWSITSKGNGAGNIQIQGGSSSYTNNGTINVTDANLIIANALTGSGGTVNLTNNANLTLQGTNTGSGQTFNFSSANNTLNVSNGATFKGIIRGFSQGDQLDLNVTGTATYNKTTGILTITGSSNTYTYDVGKGYTGTFSDSTGGVVTYKGTTPCYLSGSMIRTPDGEKAVEDISVGDTLMSWDNAANSDVTKSVVWVGSKSVVANPSLPIDLAGYPVRILKNALADGIPYQDLLVTAEHCMFLDGKFVPTRMLVNGRSIFYDTSMVRFDVFHIETEEHAVLTANGARSESFLNTENHGLSRRNGKIVSINAHRIPTWDDASAPLDVSREFVEPLFHKIESRAGIGECTTQSHQPILTNDPDLHLLTDTGTVIYQARKGDDRVMFMVPTGVRQVRIVSNSGRPSDVIGPFVDDRRELGVLVGGITLFESNETRNIRSHLDNVDLAGWNNIEDGQMRWTTGNAVLPLGERQPNSVAILALQIRAAGPYIVTTPRPQDKMLLTA</sequence>
<gene>
    <name evidence="5" type="ORF">GWA01_24850</name>
</gene>
<accession>A0A511B2P9</accession>
<keyword evidence="6" id="KW-1185">Reference proteome</keyword>
<feature type="domain" description="Hedgehog/Intein (Hint)" evidence="4">
    <location>
        <begin position="371"/>
        <end position="512"/>
    </location>
</feature>
<evidence type="ECO:0000256" key="2">
    <source>
        <dbReference type="ARBA" id="ARBA00023180"/>
    </source>
</evidence>
<evidence type="ECO:0000313" key="5">
    <source>
        <dbReference type="EMBL" id="GEK94715.1"/>
    </source>
</evidence>
<dbReference type="Gene3D" id="2.170.16.10">
    <property type="entry name" value="Hedgehog/Intein (Hint) domain"/>
    <property type="match status" value="1"/>
</dbReference>
<dbReference type="InterPro" id="IPR021031">
    <property type="entry name" value="Hyphal-reg_cell_wall_N"/>
</dbReference>
<dbReference type="EMBL" id="BJUZ01000005">
    <property type="protein sequence ID" value="GEK94715.1"/>
    <property type="molecule type" value="Genomic_DNA"/>
</dbReference>
<dbReference type="RefSeq" id="WP_146798559.1">
    <property type="nucleotide sequence ID" value="NZ_BARC01000009.1"/>
</dbReference>
<dbReference type="SUPFAM" id="SSF51294">
    <property type="entry name" value="Hedgehog/intein (Hint) domain"/>
    <property type="match status" value="1"/>
</dbReference>
<evidence type="ECO:0008006" key="7">
    <source>
        <dbReference type="Google" id="ProtNLM"/>
    </source>
</evidence>
<dbReference type="InterPro" id="IPR028992">
    <property type="entry name" value="Hedgehog/Intein_dom"/>
</dbReference>
<organism evidence="5 6">
    <name type="scientific">Gluconobacter wancherniae NBRC 103581</name>
    <dbReference type="NCBI Taxonomy" id="656744"/>
    <lineage>
        <taxon>Bacteria</taxon>
        <taxon>Pseudomonadati</taxon>
        <taxon>Pseudomonadota</taxon>
        <taxon>Alphaproteobacteria</taxon>
        <taxon>Acetobacterales</taxon>
        <taxon>Acetobacteraceae</taxon>
        <taxon>Gluconobacter</taxon>
    </lineage>
</organism>
<dbReference type="Pfam" id="PF13403">
    <property type="entry name" value="Hint_2"/>
    <property type="match status" value="1"/>
</dbReference>